<organism evidence="1 2">
    <name type="scientific">Burkholderia aenigmatica</name>
    <dbReference type="NCBI Taxonomy" id="2015348"/>
    <lineage>
        <taxon>Bacteria</taxon>
        <taxon>Pseudomonadati</taxon>
        <taxon>Pseudomonadota</taxon>
        <taxon>Betaproteobacteria</taxon>
        <taxon>Burkholderiales</taxon>
        <taxon>Burkholderiaceae</taxon>
        <taxon>Burkholderia</taxon>
        <taxon>Burkholderia cepacia complex</taxon>
    </lineage>
</organism>
<gene>
    <name evidence="1" type="ORF">BLA17378_07989</name>
</gene>
<evidence type="ECO:0000313" key="1">
    <source>
        <dbReference type="EMBL" id="VWD40250.1"/>
    </source>
</evidence>
<name>A0ABY6Y5M2_9BURK</name>
<evidence type="ECO:0008006" key="3">
    <source>
        <dbReference type="Google" id="ProtNLM"/>
    </source>
</evidence>
<keyword evidence="2" id="KW-1185">Reference proteome</keyword>
<dbReference type="Proteomes" id="UP000494120">
    <property type="component" value="Unassembled WGS sequence"/>
</dbReference>
<reference evidence="1 2" key="1">
    <citation type="submission" date="2019-09" db="EMBL/GenBank/DDBJ databases">
        <authorList>
            <person name="Depoorter E."/>
        </authorList>
    </citation>
    <scope>NUCLEOTIDE SEQUENCE [LARGE SCALE GENOMIC DNA]</scope>
    <source>
        <strain evidence="1 2">R-17378</strain>
    </source>
</reference>
<dbReference type="RefSeq" id="WP_174962994.1">
    <property type="nucleotide sequence ID" value="NZ_CABVQG010000055.1"/>
</dbReference>
<sequence length="95" mass="10688">MTEREEFEVWLDEPINENGDLRGDGLRLNAWALGCAWESWKAGRRSAPDRDSIIEECAKVCDDRIMGDQSEGDFEAKRCAEAIRTLKTAPNGEKG</sequence>
<proteinExistence type="predicted"/>
<accession>A0ABY6Y5M2</accession>
<protein>
    <recommendedName>
        <fullName evidence="3">DUF982 domain-containing protein</fullName>
    </recommendedName>
</protein>
<dbReference type="EMBL" id="CABVQG010000055">
    <property type="protein sequence ID" value="VWD40250.1"/>
    <property type="molecule type" value="Genomic_DNA"/>
</dbReference>
<evidence type="ECO:0000313" key="2">
    <source>
        <dbReference type="Proteomes" id="UP000494120"/>
    </source>
</evidence>
<comment type="caution">
    <text evidence="1">The sequence shown here is derived from an EMBL/GenBank/DDBJ whole genome shotgun (WGS) entry which is preliminary data.</text>
</comment>